<dbReference type="InterPro" id="IPR036594">
    <property type="entry name" value="Meth_synthase_dom"/>
</dbReference>
<feature type="domain" description="B12-binding" evidence="2">
    <location>
        <begin position="196"/>
        <end position="321"/>
    </location>
</feature>
<dbReference type="OrthoDB" id="9800334at2"/>
<dbReference type="Pfam" id="PF13411">
    <property type="entry name" value="MerR_1"/>
    <property type="match status" value="1"/>
</dbReference>
<dbReference type="PROSITE" id="PS51332">
    <property type="entry name" value="B12_BINDING"/>
    <property type="match status" value="1"/>
</dbReference>
<evidence type="ECO:0000313" key="3">
    <source>
        <dbReference type="EMBL" id="OXL15826.1"/>
    </source>
</evidence>
<dbReference type="Gene3D" id="1.10.1240.10">
    <property type="entry name" value="Methionine synthase domain"/>
    <property type="match status" value="1"/>
</dbReference>
<dbReference type="GO" id="GO:0046872">
    <property type="term" value="F:metal ion binding"/>
    <property type="evidence" value="ECO:0007669"/>
    <property type="project" value="InterPro"/>
</dbReference>
<dbReference type="Pfam" id="PF02310">
    <property type="entry name" value="B12-binding"/>
    <property type="match status" value="1"/>
</dbReference>
<dbReference type="GO" id="GO:0031419">
    <property type="term" value="F:cobalamin binding"/>
    <property type="evidence" value="ECO:0007669"/>
    <property type="project" value="InterPro"/>
</dbReference>
<evidence type="ECO:0000313" key="4">
    <source>
        <dbReference type="Proteomes" id="UP000215188"/>
    </source>
</evidence>
<sequence>MNVRFNNLPDMLSIAAVERDTGIAKDTLRVWERRYDFPIPLRDKNDDRVYPADQIEKLRVLKRLLDLGFRPGRIVPLPIEALKELSAKSNQTAEVTTHSLSMISQEEMDRYLDLLRSHQTEALRLALSTTLMKIGLDRFVIEVVAPLIRNIGEYWANGKLEIHEEHLFTEQIKHLLRTAINSVPRGHIGQNEESSRPRILLTTFPQEPHSLGLLMAEALMALEGCSCVSLGTQTPILEIAQAARAQKADVIALSFSSQMNQNQVVDGLNELKSKLAPGVELWVGGENQALRKRTPEGVKVMAALQDISANVKGWRTKRSAN</sequence>
<proteinExistence type="predicted"/>
<dbReference type="GO" id="GO:0003677">
    <property type="term" value="F:DNA binding"/>
    <property type="evidence" value="ECO:0007669"/>
    <property type="project" value="InterPro"/>
</dbReference>
<dbReference type="InterPro" id="IPR036724">
    <property type="entry name" value="Cobalamin-bd_sf"/>
</dbReference>
<gene>
    <name evidence="3" type="ORF">AOC33_01635</name>
</gene>
<dbReference type="SMART" id="SM00422">
    <property type="entry name" value="HTH_MERR"/>
    <property type="match status" value="1"/>
</dbReference>
<dbReference type="InterPro" id="IPR009061">
    <property type="entry name" value="DNA-bd_dom_put_sf"/>
</dbReference>
<dbReference type="EMBL" id="NJGG01000001">
    <property type="protein sequence ID" value="OXL15826.1"/>
    <property type="molecule type" value="Genomic_DNA"/>
</dbReference>
<accession>A0A229FUY6</accession>
<keyword evidence="4" id="KW-1185">Reference proteome</keyword>
<dbReference type="SUPFAM" id="SSF52242">
    <property type="entry name" value="Cobalamin (vitamin B12)-binding domain"/>
    <property type="match status" value="1"/>
</dbReference>
<evidence type="ECO:0000259" key="1">
    <source>
        <dbReference type="PROSITE" id="PS50937"/>
    </source>
</evidence>
<dbReference type="InterPro" id="IPR003759">
    <property type="entry name" value="Cbl-bd_cap"/>
</dbReference>
<name>A0A229FUY6_9BURK</name>
<dbReference type="CDD" id="cd01104">
    <property type="entry name" value="HTH_MlrA-CarA"/>
    <property type="match status" value="1"/>
</dbReference>
<evidence type="ECO:0000259" key="2">
    <source>
        <dbReference type="PROSITE" id="PS51332"/>
    </source>
</evidence>
<dbReference type="SUPFAM" id="SSF46955">
    <property type="entry name" value="Putative DNA-binding domain"/>
    <property type="match status" value="1"/>
</dbReference>
<dbReference type="Gene3D" id="1.10.1660.10">
    <property type="match status" value="1"/>
</dbReference>
<dbReference type="Proteomes" id="UP000215188">
    <property type="component" value="Unassembled WGS sequence"/>
</dbReference>
<reference evidence="3 4" key="1">
    <citation type="submission" date="2017-06" db="EMBL/GenBank/DDBJ databases">
        <title>Reclassification of a Polynucleobacter cosmopolitanus strain isolated from tropical Lake Victoria as Polynucleobacter victoriensis comb. nov.</title>
        <authorList>
            <person name="Hahn M.W."/>
        </authorList>
    </citation>
    <scope>NUCLEOTIDE SEQUENCE [LARGE SCALE GENOMIC DNA]</scope>
    <source>
        <strain evidence="3 4">MWH-MoIso2</strain>
    </source>
</reference>
<dbReference type="CDD" id="cd02065">
    <property type="entry name" value="B12-binding_like"/>
    <property type="match status" value="1"/>
</dbReference>
<feature type="domain" description="HTH merR-type" evidence="1">
    <location>
        <begin position="11"/>
        <end position="69"/>
    </location>
</feature>
<dbReference type="GO" id="GO:0006355">
    <property type="term" value="P:regulation of DNA-templated transcription"/>
    <property type="evidence" value="ECO:0007669"/>
    <property type="project" value="InterPro"/>
</dbReference>
<dbReference type="InterPro" id="IPR000551">
    <property type="entry name" value="MerR-type_HTH_dom"/>
</dbReference>
<organism evidence="3 4">
    <name type="scientific">Polynucleobacter cosmopolitanus</name>
    <dbReference type="NCBI Taxonomy" id="351345"/>
    <lineage>
        <taxon>Bacteria</taxon>
        <taxon>Pseudomonadati</taxon>
        <taxon>Pseudomonadota</taxon>
        <taxon>Betaproteobacteria</taxon>
        <taxon>Burkholderiales</taxon>
        <taxon>Burkholderiaceae</taxon>
        <taxon>Polynucleobacter</taxon>
    </lineage>
</organism>
<protein>
    <submittedName>
        <fullName evidence="3">Cobalamin-binding protein</fullName>
    </submittedName>
</protein>
<dbReference type="AlphaFoldDB" id="A0A229FUY6"/>
<dbReference type="Pfam" id="PF02607">
    <property type="entry name" value="B12-binding_2"/>
    <property type="match status" value="1"/>
</dbReference>
<comment type="caution">
    <text evidence="3">The sequence shown here is derived from an EMBL/GenBank/DDBJ whole genome shotgun (WGS) entry which is preliminary data.</text>
</comment>
<dbReference type="PROSITE" id="PS50937">
    <property type="entry name" value="HTH_MERR_2"/>
    <property type="match status" value="1"/>
</dbReference>
<dbReference type="Gene3D" id="3.40.50.280">
    <property type="entry name" value="Cobalamin-binding domain"/>
    <property type="match status" value="1"/>
</dbReference>
<dbReference type="InterPro" id="IPR006158">
    <property type="entry name" value="Cobalamin-bd"/>
</dbReference>